<feature type="compositionally biased region" description="Low complexity" evidence="1">
    <location>
        <begin position="352"/>
        <end position="378"/>
    </location>
</feature>
<reference evidence="2 3" key="1">
    <citation type="submission" date="2021-08" db="EMBL/GenBank/DDBJ databases">
        <title>Draft Genome Sequence of Phanerochaete sordida strain YK-624.</title>
        <authorList>
            <person name="Mori T."/>
            <person name="Dohra H."/>
            <person name="Suzuki T."/>
            <person name="Kawagishi H."/>
            <person name="Hirai H."/>
        </authorList>
    </citation>
    <scope>NUCLEOTIDE SEQUENCE [LARGE SCALE GENOMIC DNA]</scope>
    <source>
        <strain evidence="2 3">YK-624</strain>
    </source>
</reference>
<accession>A0A9P3GDS9</accession>
<feature type="region of interest" description="Disordered" evidence="1">
    <location>
        <begin position="399"/>
        <end position="485"/>
    </location>
</feature>
<name>A0A9P3GDS9_9APHY</name>
<feature type="compositionally biased region" description="Basic and acidic residues" evidence="1">
    <location>
        <begin position="507"/>
        <end position="526"/>
    </location>
</feature>
<evidence type="ECO:0000256" key="1">
    <source>
        <dbReference type="SAM" id="MobiDB-lite"/>
    </source>
</evidence>
<evidence type="ECO:0008006" key="4">
    <source>
        <dbReference type="Google" id="ProtNLM"/>
    </source>
</evidence>
<comment type="caution">
    <text evidence="2">The sequence shown here is derived from an EMBL/GenBank/DDBJ whole genome shotgun (WGS) entry which is preliminary data.</text>
</comment>
<feature type="region of interest" description="Disordered" evidence="1">
    <location>
        <begin position="115"/>
        <end position="139"/>
    </location>
</feature>
<sequence length="594" mass="61324">MSTPLHILTKVPSGGGLEDALADALSGKPFNDVTFCTTQDEVGDVHANSRILMSASRYFRELLAEEAAGKPVPTPLGESTATIVGGAHDEEASTLGDDDDIDALESLLATPSEVSFGDDEEMMLPDSASEDSKSVSTTNRATSSTRVITLENVASDTLRAAIFYIYTGKVYFLPLLSPVSDEAQGNPAKEYPNRPACSCKAEYRFADEAGLPELKQLAEAHLFAELNASNILNEVLSPFSSQHPAILRRQVDILLEKYWTPETHAGLGPLLEQLVRGELPHAGPALTMLLGEVPPVAAPRADAPRAKTPPAALPPTGPSAASPLPAPGRRDSAWDALKTSSMATPPAPRPLPATCTAPADAPAARPSAAPSSTAGPPALRAAPVDWWDSVFEKPVTVAEEKDRAGSAVQGGAAARAGARSREAPARAVPPAAVRSEREGGGAGVPAEERVSAATSAPTRRGAGTSSAPGQSHLASSRGPQASLAAGLPPSVLRADVTAGAQAGSWADAHRGDVVPRERAPRTHNQTDSETAADAALRPSSTGSLARPAPAPAGAAPAVRHSGGGLRELLLLRGLPERQHAVAGVRAVEAQLDTE</sequence>
<feature type="region of interest" description="Disordered" evidence="1">
    <location>
        <begin position="299"/>
        <end position="380"/>
    </location>
</feature>
<gene>
    <name evidence="2" type="ORF">PsYK624_086580</name>
</gene>
<dbReference type="SUPFAM" id="SSF54695">
    <property type="entry name" value="POZ domain"/>
    <property type="match status" value="1"/>
</dbReference>
<dbReference type="InterPro" id="IPR011333">
    <property type="entry name" value="SKP1/BTB/POZ_sf"/>
</dbReference>
<protein>
    <recommendedName>
        <fullName evidence="4">BTB domain-containing protein</fullName>
    </recommendedName>
</protein>
<dbReference type="EMBL" id="BPQB01000027">
    <property type="protein sequence ID" value="GJE92504.1"/>
    <property type="molecule type" value="Genomic_DNA"/>
</dbReference>
<feature type="compositionally biased region" description="Low complexity" evidence="1">
    <location>
        <begin position="545"/>
        <end position="557"/>
    </location>
</feature>
<dbReference type="OrthoDB" id="6359816at2759"/>
<keyword evidence="3" id="KW-1185">Reference proteome</keyword>
<feature type="region of interest" description="Disordered" evidence="1">
    <location>
        <begin position="503"/>
        <end position="560"/>
    </location>
</feature>
<dbReference type="AlphaFoldDB" id="A0A9P3GDS9"/>
<feature type="compositionally biased region" description="Polar residues" evidence="1">
    <location>
        <begin position="452"/>
        <end position="479"/>
    </location>
</feature>
<evidence type="ECO:0000313" key="3">
    <source>
        <dbReference type="Proteomes" id="UP000703269"/>
    </source>
</evidence>
<proteinExistence type="predicted"/>
<feature type="compositionally biased region" description="Low complexity" evidence="1">
    <location>
        <begin position="299"/>
        <end position="310"/>
    </location>
</feature>
<organism evidence="2 3">
    <name type="scientific">Phanerochaete sordida</name>
    <dbReference type="NCBI Taxonomy" id="48140"/>
    <lineage>
        <taxon>Eukaryota</taxon>
        <taxon>Fungi</taxon>
        <taxon>Dikarya</taxon>
        <taxon>Basidiomycota</taxon>
        <taxon>Agaricomycotina</taxon>
        <taxon>Agaricomycetes</taxon>
        <taxon>Polyporales</taxon>
        <taxon>Phanerochaetaceae</taxon>
        <taxon>Phanerochaete</taxon>
    </lineage>
</organism>
<dbReference type="Proteomes" id="UP000703269">
    <property type="component" value="Unassembled WGS sequence"/>
</dbReference>
<dbReference type="Gene3D" id="3.30.710.10">
    <property type="entry name" value="Potassium Channel Kv1.1, Chain A"/>
    <property type="match status" value="1"/>
</dbReference>
<feature type="compositionally biased region" description="Low complexity" evidence="1">
    <location>
        <begin position="405"/>
        <end position="417"/>
    </location>
</feature>
<evidence type="ECO:0000313" key="2">
    <source>
        <dbReference type="EMBL" id="GJE92504.1"/>
    </source>
</evidence>